<dbReference type="GO" id="GO:0006397">
    <property type="term" value="P:mRNA processing"/>
    <property type="evidence" value="ECO:0007669"/>
    <property type="project" value="UniProtKB-UniRule"/>
</dbReference>
<evidence type="ECO:0000256" key="1">
    <source>
        <dbReference type="ARBA" id="ARBA00000109"/>
    </source>
</evidence>
<feature type="binding site" evidence="15">
    <location>
        <position position="116"/>
    </location>
    <ligand>
        <name>Mg(2+)</name>
        <dbReference type="ChEBI" id="CHEBI:18420"/>
    </ligand>
</feature>
<dbReference type="PANTHER" id="PTHR11207:SF0">
    <property type="entry name" value="RIBONUCLEASE 3"/>
    <property type="match status" value="1"/>
</dbReference>
<evidence type="ECO:0000313" key="18">
    <source>
        <dbReference type="EMBL" id="KKW66995.1"/>
    </source>
</evidence>
<comment type="function">
    <text evidence="15">Digests double-stranded RNA. Involved in the processing of primary rRNA transcript to yield the immediate precursors to the large and small rRNAs (23S and 16S). Processes some mRNAs, and tRNAs when they are encoded in the rRNA operon. Processes pre-crRNA and tracrRNA of type II CRISPR loci if present in the organism.</text>
</comment>
<feature type="binding site" evidence="15">
    <location>
        <position position="40"/>
    </location>
    <ligand>
        <name>Mg(2+)</name>
        <dbReference type="ChEBI" id="CHEBI:18420"/>
    </ligand>
</feature>
<keyword evidence="13 15" id="KW-0460">Magnesium</keyword>
<protein>
    <recommendedName>
        <fullName evidence="15">Ribonuclease 3</fullName>
        <ecNumber evidence="15">3.1.26.3</ecNumber>
    </recommendedName>
    <alternativeName>
        <fullName evidence="15">Ribonuclease III</fullName>
        <shortName evidence="15">RNase III</shortName>
    </alternativeName>
</protein>
<dbReference type="SMART" id="SM00535">
    <property type="entry name" value="RIBOc"/>
    <property type="match status" value="1"/>
</dbReference>
<dbReference type="Pfam" id="PF14622">
    <property type="entry name" value="Ribonucleas_3_3"/>
    <property type="match status" value="1"/>
</dbReference>
<dbReference type="CDD" id="cd00593">
    <property type="entry name" value="RIBOc"/>
    <property type="match status" value="1"/>
</dbReference>
<dbReference type="GO" id="GO:0006364">
    <property type="term" value="P:rRNA processing"/>
    <property type="evidence" value="ECO:0007669"/>
    <property type="project" value="UniProtKB-UniRule"/>
</dbReference>
<reference evidence="18 19" key="1">
    <citation type="submission" date="2015-05" db="EMBL/GenBank/DDBJ databases">
        <title>Draft genome sequence of Lampropedia sp. CT6, isolated from the microbial mat of a hot water spring, located at Manikaran, India.</title>
        <authorList>
            <person name="Tripathi C."/>
            <person name="Rani P."/>
            <person name="Mahato N.K."/>
            <person name="Lal R."/>
        </authorList>
    </citation>
    <scope>NUCLEOTIDE SEQUENCE [LARGE SCALE GENOMIC DNA]</scope>
    <source>
        <strain evidence="18 19">CT6</strain>
    </source>
</reference>
<dbReference type="FunFam" id="1.10.1520.10:FF:000001">
    <property type="entry name" value="Ribonuclease 3"/>
    <property type="match status" value="1"/>
</dbReference>
<dbReference type="Proteomes" id="UP000050580">
    <property type="component" value="Unassembled WGS sequence"/>
</dbReference>
<comment type="subcellular location">
    <subcellularLocation>
        <location evidence="2 15">Cytoplasm</location>
    </subcellularLocation>
</comment>
<dbReference type="SMART" id="SM00358">
    <property type="entry name" value="DSRM"/>
    <property type="match status" value="1"/>
</dbReference>
<dbReference type="InterPro" id="IPR014720">
    <property type="entry name" value="dsRBD_dom"/>
</dbReference>
<keyword evidence="14 15" id="KW-0694">RNA-binding</keyword>
<name>A0A0U1PXC5_9BURK</name>
<evidence type="ECO:0000256" key="14">
    <source>
        <dbReference type="ARBA" id="ARBA00022884"/>
    </source>
</evidence>
<evidence type="ECO:0000256" key="12">
    <source>
        <dbReference type="ARBA" id="ARBA00022801"/>
    </source>
</evidence>
<comment type="catalytic activity">
    <reaction evidence="1 15">
        <text>Endonucleolytic cleavage to 5'-phosphomonoester.</text>
        <dbReference type="EC" id="3.1.26.3"/>
    </reaction>
</comment>
<evidence type="ECO:0000256" key="5">
    <source>
        <dbReference type="ARBA" id="ARBA00022490"/>
    </source>
</evidence>
<dbReference type="InterPro" id="IPR036389">
    <property type="entry name" value="RNase_III_sf"/>
</dbReference>
<dbReference type="InterPro" id="IPR011907">
    <property type="entry name" value="RNase_III"/>
</dbReference>
<dbReference type="GO" id="GO:0005737">
    <property type="term" value="C:cytoplasm"/>
    <property type="evidence" value="ECO:0007669"/>
    <property type="project" value="UniProtKB-SubCell"/>
</dbReference>
<evidence type="ECO:0000256" key="6">
    <source>
        <dbReference type="ARBA" id="ARBA00022552"/>
    </source>
</evidence>
<dbReference type="AlphaFoldDB" id="A0A0U1PXC5"/>
<dbReference type="InterPro" id="IPR000999">
    <property type="entry name" value="RNase_III_dom"/>
</dbReference>
<dbReference type="GO" id="GO:0019843">
    <property type="term" value="F:rRNA binding"/>
    <property type="evidence" value="ECO:0007669"/>
    <property type="project" value="UniProtKB-KW"/>
</dbReference>
<evidence type="ECO:0000256" key="4">
    <source>
        <dbReference type="ARBA" id="ARBA00011738"/>
    </source>
</evidence>
<dbReference type="OrthoDB" id="9805026at2"/>
<keyword evidence="8 15" id="KW-0819">tRNA processing</keyword>
<dbReference type="CDD" id="cd10845">
    <property type="entry name" value="DSRM_RNAse_III_family"/>
    <property type="match status" value="1"/>
</dbReference>
<dbReference type="PROSITE" id="PS00517">
    <property type="entry name" value="RNASE_3_1"/>
    <property type="match status" value="1"/>
</dbReference>
<dbReference type="STRING" id="1610491.AAV94_13125"/>
<dbReference type="Gene3D" id="3.30.160.20">
    <property type="match status" value="1"/>
</dbReference>
<evidence type="ECO:0000259" key="17">
    <source>
        <dbReference type="PROSITE" id="PS50142"/>
    </source>
</evidence>
<dbReference type="GO" id="GO:0046872">
    <property type="term" value="F:metal ion binding"/>
    <property type="evidence" value="ECO:0007669"/>
    <property type="project" value="UniProtKB-KW"/>
</dbReference>
<dbReference type="PROSITE" id="PS50137">
    <property type="entry name" value="DS_RBD"/>
    <property type="match status" value="1"/>
</dbReference>
<dbReference type="NCBIfam" id="TIGR02191">
    <property type="entry name" value="RNaseIII"/>
    <property type="match status" value="1"/>
</dbReference>
<keyword evidence="19" id="KW-1185">Reference proteome</keyword>
<evidence type="ECO:0000256" key="9">
    <source>
        <dbReference type="ARBA" id="ARBA00022722"/>
    </source>
</evidence>
<evidence type="ECO:0000256" key="2">
    <source>
        <dbReference type="ARBA" id="ARBA00004496"/>
    </source>
</evidence>
<evidence type="ECO:0000256" key="10">
    <source>
        <dbReference type="ARBA" id="ARBA00022723"/>
    </source>
</evidence>
<feature type="active site" evidence="15">
    <location>
        <position position="116"/>
    </location>
</feature>
<keyword evidence="15" id="KW-0699">rRNA-binding</keyword>
<dbReference type="GO" id="GO:0042802">
    <property type="term" value="F:identical protein binding"/>
    <property type="evidence" value="ECO:0007669"/>
    <property type="project" value="UniProtKB-ARBA"/>
</dbReference>
<feature type="active site" evidence="15">
    <location>
        <position position="44"/>
    </location>
</feature>
<comment type="caution">
    <text evidence="18">The sequence shown here is derived from an EMBL/GenBank/DDBJ whole genome shotgun (WGS) entry which is preliminary data.</text>
</comment>
<evidence type="ECO:0000256" key="8">
    <source>
        <dbReference type="ARBA" id="ARBA00022694"/>
    </source>
</evidence>
<gene>
    <name evidence="15" type="primary">rnc</name>
    <name evidence="18" type="ORF">AAV94_13125</name>
</gene>
<comment type="similarity">
    <text evidence="3">Belongs to the ribonuclease III family.</text>
</comment>
<dbReference type="Pfam" id="PF00035">
    <property type="entry name" value="dsrm"/>
    <property type="match status" value="1"/>
</dbReference>
<dbReference type="RefSeq" id="WP_046742660.1">
    <property type="nucleotide sequence ID" value="NZ_LBNQ01000040.1"/>
</dbReference>
<dbReference type="Gene3D" id="1.10.1520.10">
    <property type="entry name" value="Ribonuclease III domain"/>
    <property type="match status" value="1"/>
</dbReference>
<dbReference type="GO" id="GO:0004525">
    <property type="term" value="F:ribonuclease III activity"/>
    <property type="evidence" value="ECO:0007669"/>
    <property type="project" value="UniProtKB-UniRule"/>
</dbReference>
<evidence type="ECO:0000256" key="13">
    <source>
        <dbReference type="ARBA" id="ARBA00022842"/>
    </source>
</evidence>
<evidence type="ECO:0000256" key="11">
    <source>
        <dbReference type="ARBA" id="ARBA00022759"/>
    </source>
</evidence>
<proteinExistence type="inferred from homology"/>
<keyword evidence="6 15" id="KW-0698">rRNA processing</keyword>
<accession>A0A0U1PXC5</accession>
<dbReference type="PATRIC" id="fig|1610491.3.peg.2789"/>
<organism evidence="18 19">
    <name type="scientific">Lampropedia cohaerens</name>
    <dbReference type="NCBI Taxonomy" id="1610491"/>
    <lineage>
        <taxon>Bacteria</taxon>
        <taxon>Pseudomonadati</taxon>
        <taxon>Pseudomonadota</taxon>
        <taxon>Betaproteobacteria</taxon>
        <taxon>Burkholderiales</taxon>
        <taxon>Comamonadaceae</taxon>
        <taxon>Lampropedia</taxon>
    </lineage>
</organism>
<dbReference type="SUPFAM" id="SSF69065">
    <property type="entry name" value="RNase III domain-like"/>
    <property type="match status" value="1"/>
</dbReference>
<dbReference type="GO" id="GO:0008033">
    <property type="term" value="P:tRNA processing"/>
    <property type="evidence" value="ECO:0007669"/>
    <property type="project" value="UniProtKB-KW"/>
</dbReference>
<keyword evidence="10 15" id="KW-0479">Metal-binding</keyword>
<dbReference type="GO" id="GO:0010468">
    <property type="term" value="P:regulation of gene expression"/>
    <property type="evidence" value="ECO:0007669"/>
    <property type="project" value="TreeGrafter"/>
</dbReference>
<keyword evidence="9 15" id="KW-0540">Nuclease</keyword>
<feature type="domain" description="RNase III" evidence="17">
    <location>
        <begin position="5"/>
        <end position="127"/>
    </location>
</feature>
<evidence type="ECO:0000256" key="3">
    <source>
        <dbReference type="ARBA" id="ARBA00010183"/>
    </source>
</evidence>
<dbReference type="SUPFAM" id="SSF54768">
    <property type="entry name" value="dsRNA-binding domain-like"/>
    <property type="match status" value="1"/>
</dbReference>
<evidence type="ECO:0000313" key="19">
    <source>
        <dbReference type="Proteomes" id="UP000050580"/>
    </source>
</evidence>
<evidence type="ECO:0000256" key="15">
    <source>
        <dbReference type="HAMAP-Rule" id="MF_00104"/>
    </source>
</evidence>
<keyword evidence="5 15" id="KW-0963">Cytoplasm</keyword>
<dbReference type="PANTHER" id="PTHR11207">
    <property type="entry name" value="RIBONUCLEASE III"/>
    <property type="match status" value="1"/>
</dbReference>
<feature type="binding site" evidence="15">
    <location>
        <position position="113"/>
    </location>
    <ligand>
        <name>Mg(2+)</name>
        <dbReference type="ChEBI" id="CHEBI:18420"/>
    </ligand>
</feature>
<comment type="cofactor">
    <cofactor evidence="15">
        <name>Mg(2+)</name>
        <dbReference type="ChEBI" id="CHEBI:18420"/>
    </cofactor>
</comment>
<evidence type="ECO:0000259" key="16">
    <source>
        <dbReference type="PROSITE" id="PS50137"/>
    </source>
</evidence>
<dbReference type="EMBL" id="LBNQ01000040">
    <property type="protein sequence ID" value="KKW66995.1"/>
    <property type="molecule type" value="Genomic_DNA"/>
</dbReference>
<dbReference type="PROSITE" id="PS50142">
    <property type="entry name" value="RNASE_3_2"/>
    <property type="match status" value="1"/>
</dbReference>
<feature type="domain" description="DRBM" evidence="16">
    <location>
        <begin position="154"/>
        <end position="224"/>
    </location>
</feature>
<keyword evidence="12 15" id="KW-0378">Hydrolase</keyword>
<dbReference type="GO" id="GO:0003725">
    <property type="term" value="F:double-stranded RNA binding"/>
    <property type="evidence" value="ECO:0007669"/>
    <property type="project" value="TreeGrafter"/>
</dbReference>
<comment type="subunit">
    <text evidence="4 15">Homodimer.</text>
</comment>
<keyword evidence="7 15" id="KW-0507">mRNA processing</keyword>
<dbReference type="EC" id="3.1.26.3" evidence="15"/>
<sequence length="230" mass="25154">MSQDYTELLARLGCTLPQPQVLRRALTHRSHSADHNERLEFLGDAVLNLCVSRWLMQKLPEATEGELSRTRANLVNETALHRIALDLQLPQYLLLGEGERKTGGQLRPSILADAVEALIGAIFESAGYDQAQAVVERLMGAVDLSSTARATSKDPKTSLQEWLQAKRLPLPTYSLLGVHGLEHLQTFEVRCEIPSQKVSATGKGASRKAAEQQAAAATLALLAAKEKRRG</sequence>
<evidence type="ECO:0000256" key="7">
    <source>
        <dbReference type="ARBA" id="ARBA00022664"/>
    </source>
</evidence>
<keyword evidence="11 15" id="KW-0255">Endonuclease</keyword>
<dbReference type="HAMAP" id="MF_00104">
    <property type="entry name" value="RNase_III"/>
    <property type="match status" value="1"/>
</dbReference>
<dbReference type="FunFam" id="3.30.160.20:FF:000003">
    <property type="entry name" value="Ribonuclease 3"/>
    <property type="match status" value="1"/>
</dbReference>